<keyword evidence="2" id="KW-1185">Reference proteome</keyword>
<name>A0Q3C6_CLONN</name>
<accession>A0Q3C6</accession>
<reference evidence="1 2" key="1">
    <citation type="journal article" date="2006" name="Nat. Biotechnol.">
        <title>The genome and transcriptomes of the anti-tumor agent Clostridium novyi-NT.</title>
        <authorList>
            <person name="Bettegowda C."/>
            <person name="Huang X."/>
            <person name="Lin J."/>
            <person name="Cheong I."/>
            <person name="Kohli M."/>
            <person name="Szabo S.A."/>
            <person name="Zhang X."/>
            <person name="Diaz L.A. Jr."/>
            <person name="Velculescu V.E."/>
            <person name="Parmigiani G."/>
            <person name="Kinzler K.W."/>
            <person name="Vogelstein B."/>
            <person name="Zhou S."/>
        </authorList>
    </citation>
    <scope>NUCLEOTIDE SEQUENCE [LARGE SCALE GENOMIC DNA]</scope>
    <source>
        <strain evidence="1 2">NT</strain>
    </source>
</reference>
<dbReference type="AlphaFoldDB" id="A0Q3C6"/>
<dbReference type="KEGG" id="cno:NT01CX_0662"/>
<evidence type="ECO:0000313" key="2">
    <source>
        <dbReference type="Proteomes" id="UP000008220"/>
    </source>
</evidence>
<gene>
    <name evidence="1" type="ordered locus">NT01CX_0662</name>
</gene>
<dbReference type="EMBL" id="CP000382">
    <property type="protein sequence ID" value="ABK62580.1"/>
    <property type="molecule type" value="Genomic_DNA"/>
</dbReference>
<dbReference type="DNASU" id="4540934"/>
<proteinExistence type="predicted"/>
<dbReference type="HOGENOM" id="CLU_185910_0_0_9"/>
<organism evidence="1 2">
    <name type="scientific">Clostridium novyi (strain NT)</name>
    <dbReference type="NCBI Taxonomy" id="386415"/>
    <lineage>
        <taxon>Bacteria</taxon>
        <taxon>Bacillati</taxon>
        <taxon>Bacillota</taxon>
        <taxon>Clostridia</taxon>
        <taxon>Eubacteriales</taxon>
        <taxon>Clostridiaceae</taxon>
        <taxon>Clostridium</taxon>
    </lineage>
</organism>
<dbReference type="Proteomes" id="UP000008220">
    <property type="component" value="Chromosome"/>
</dbReference>
<dbReference type="RefSeq" id="WP_011723107.1">
    <property type="nucleotide sequence ID" value="NC_008593.1"/>
</dbReference>
<evidence type="ECO:0000313" key="1">
    <source>
        <dbReference type="EMBL" id="ABK62580.1"/>
    </source>
</evidence>
<sequence>MFRNSSAQQLAAASSLIAIILSKNLNLEEINVLGNFIASIGATLLTIAAQLAAEESQKIKAEEKQKEIKEANNKK</sequence>
<protein>
    <submittedName>
        <fullName evidence="1">Uncharacterized protein</fullName>
    </submittedName>
</protein>
<dbReference type="PATRIC" id="fig|386415.7.peg.2166"/>